<dbReference type="InterPro" id="IPR002347">
    <property type="entry name" value="SDR_fam"/>
</dbReference>
<evidence type="ECO:0008006" key="5">
    <source>
        <dbReference type="Google" id="ProtNLM"/>
    </source>
</evidence>
<accession>A0A0F4ZEL5</accession>
<dbReference type="Gene3D" id="3.40.50.720">
    <property type="entry name" value="NAD(P)-binding Rossmann-like Domain"/>
    <property type="match status" value="1"/>
</dbReference>
<dbReference type="PRINTS" id="PR00081">
    <property type="entry name" value="GDHRDH"/>
</dbReference>
<dbReference type="PANTHER" id="PTHR43658">
    <property type="entry name" value="SHORT-CHAIN DEHYDROGENASE/REDUCTASE"/>
    <property type="match status" value="1"/>
</dbReference>
<keyword evidence="4" id="KW-1185">Reference proteome</keyword>
<keyword evidence="1" id="KW-0521">NADP</keyword>
<dbReference type="AlphaFoldDB" id="A0A0F4ZEL5"/>
<keyword evidence="2" id="KW-0560">Oxidoreductase</keyword>
<dbReference type="OrthoDB" id="3819888at2759"/>
<dbReference type="Proteomes" id="UP000033483">
    <property type="component" value="Unassembled WGS sequence"/>
</dbReference>
<proteinExistence type="predicted"/>
<dbReference type="PANTHER" id="PTHR43658:SF8">
    <property type="entry name" value="17-BETA-HYDROXYSTEROID DEHYDROGENASE 14-RELATED"/>
    <property type="match status" value="1"/>
</dbReference>
<gene>
    <name evidence="3" type="ORF">TD95_002175</name>
</gene>
<name>A0A0F4ZEL5_9PEZI</name>
<organism evidence="3 4">
    <name type="scientific">Thielaviopsis punctulata</name>
    <dbReference type="NCBI Taxonomy" id="72032"/>
    <lineage>
        <taxon>Eukaryota</taxon>
        <taxon>Fungi</taxon>
        <taxon>Dikarya</taxon>
        <taxon>Ascomycota</taxon>
        <taxon>Pezizomycotina</taxon>
        <taxon>Sordariomycetes</taxon>
        <taxon>Hypocreomycetidae</taxon>
        <taxon>Microascales</taxon>
        <taxon>Ceratocystidaceae</taxon>
        <taxon>Thielaviopsis</taxon>
    </lineage>
</organism>
<evidence type="ECO:0000313" key="4">
    <source>
        <dbReference type="Proteomes" id="UP000033483"/>
    </source>
</evidence>
<protein>
    <recommendedName>
        <fullName evidence="5">3-hydroxyacyl-CoA dehydrogenase type-2</fullName>
    </recommendedName>
</protein>
<dbReference type="EMBL" id="LAEV01001030">
    <property type="protein sequence ID" value="KKA29049.1"/>
    <property type="molecule type" value="Genomic_DNA"/>
</dbReference>
<dbReference type="InterPro" id="IPR036291">
    <property type="entry name" value="NAD(P)-bd_dom_sf"/>
</dbReference>
<evidence type="ECO:0000256" key="1">
    <source>
        <dbReference type="ARBA" id="ARBA00022857"/>
    </source>
</evidence>
<evidence type="ECO:0000256" key="2">
    <source>
        <dbReference type="ARBA" id="ARBA00023002"/>
    </source>
</evidence>
<sequence length="263" mass="27417">MKIENRTFAISGGASGLGRACALDLVAHGALVAIFDFDTDAGAAFAAELGRDKARFFECDVTDSKSIAAGVKGLAQWVQATAMPLGGIIPAAGVGLPGLIIDRHRSPLDLSAITAVININLIGTLDFIRQLLPLLLAAPPTGPDNERGAIVSIASSAAFDGQRGQVAYAASKGGVAALTLPLARDLAQWGVRAVAIAPSLFETGMTKNMGGKTRESLMRAMEFPKRPGKAGEFALLVRHVLENSMLNGEVIRLDGAMRMPSKL</sequence>
<dbReference type="GO" id="GO:0016491">
    <property type="term" value="F:oxidoreductase activity"/>
    <property type="evidence" value="ECO:0007669"/>
    <property type="project" value="UniProtKB-KW"/>
</dbReference>
<dbReference type="InterPro" id="IPR020904">
    <property type="entry name" value="Sc_DH/Rdtase_CS"/>
</dbReference>
<reference evidence="3 4" key="1">
    <citation type="submission" date="2015-03" db="EMBL/GenBank/DDBJ databases">
        <authorList>
            <person name="Radwan O."/>
            <person name="Al-Naeli F.A."/>
            <person name="Rendon G.A."/>
            <person name="Fields C."/>
        </authorList>
    </citation>
    <scope>NUCLEOTIDE SEQUENCE [LARGE SCALE GENOMIC DNA]</scope>
    <source>
        <strain evidence="3">CR-DP1</strain>
    </source>
</reference>
<comment type="caution">
    <text evidence="3">The sequence shown here is derived from an EMBL/GenBank/DDBJ whole genome shotgun (WGS) entry which is preliminary data.</text>
</comment>
<dbReference type="PROSITE" id="PS00061">
    <property type="entry name" value="ADH_SHORT"/>
    <property type="match status" value="1"/>
</dbReference>
<dbReference type="Pfam" id="PF00106">
    <property type="entry name" value="adh_short"/>
    <property type="match status" value="1"/>
</dbReference>
<evidence type="ECO:0000313" key="3">
    <source>
        <dbReference type="EMBL" id="KKA29049.1"/>
    </source>
</evidence>
<dbReference type="SUPFAM" id="SSF51735">
    <property type="entry name" value="NAD(P)-binding Rossmann-fold domains"/>
    <property type="match status" value="1"/>
</dbReference>